<reference evidence="1" key="1">
    <citation type="journal article" date="2013" name="J. Plant Res.">
        <title>Effect of fungi and light on seed germination of three Opuntia species from semiarid lands of central Mexico.</title>
        <authorList>
            <person name="Delgado-Sanchez P."/>
            <person name="Jimenez-Bremont J.F."/>
            <person name="Guerrero-Gonzalez Mde L."/>
            <person name="Flores J."/>
        </authorList>
    </citation>
    <scope>NUCLEOTIDE SEQUENCE</scope>
    <source>
        <tissue evidence="1">Cladode</tissue>
    </source>
</reference>
<organism evidence="1">
    <name type="scientific">Opuntia streptacantha</name>
    <name type="common">Prickly pear cactus</name>
    <name type="synonym">Opuntia cardona</name>
    <dbReference type="NCBI Taxonomy" id="393608"/>
    <lineage>
        <taxon>Eukaryota</taxon>
        <taxon>Viridiplantae</taxon>
        <taxon>Streptophyta</taxon>
        <taxon>Embryophyta</taxon>
        <taxon>Tracheophyta</taxon>
        <taxon>Spermatophyta</taxon>
        <taxon>Magnoliopsida</taxon>
        <taxon>eudicotyledons</taxon>
        <taxon>Gunneridae</taxon>
        <taxon>Pentapetalae</taxon>
        <taxon>Caryophyllales</taxon>
        <taxon>Cactineae</taxon>
        <taxon>Cactaceae</taxon>
        <taxon>Opuntioideae</taxon>
        <taxon>Opuntia</taxon>
    </lineage>
</organism>
<name>A0A7C9DKC3_OPUST</name>
<evidence type="ECO:0000313" key="1">
    <source>
        <dbReference type="EMBL" id="MBA4641885.1"/>
    </source>
</evidence>
<dbReference type="EMBL" id="GISG01126230">
    <property type="protein sequence ID" value="MBA4641885.1"/>
    <property type="molecule type" value="Transcribed_RNA"/>
</dbReference>
<proteinExistence type="predicted"/>
<sequence>MARVSLLKVVTDPPIEMVIRSTPSAMASSKAARILESSHPVGSHTLYTAILAEGTPPLATPPAKPKKLALATFKPAAVEDVWDPCPLRSLADVPMYVLAPITLLLQVKFCPPLQTPFHFAGAGPKP</sequence>
<reference evidence="1" key="2">
    <citation type="submission" date="2020-07" db="EMBL/GenBank/DDBJ databases">
        <authorList>
            <person name="Vera ALvarez R."/>
            <person name="Arias-Moreno D.M."/>
            <person name="Jimenez-Jacinto V."/>
            <person name="Jimenez-Bremont J.F."/>
            <person name="Swaminathan K."/>
            <person name="Moose S.P."/>
            <person name="Guerrero-Gonzalez M.L."/>
            <person name="Marino-Ramirez L."/>
            <person name="Landsman D."/>
            <person name="Rodriguez-Kessler M."/>
            <person name="Delgado-Sanchez P."/>
        </authorList>
    </citation>
    <scope>NUCLEOTIDE SEQUENCE</scope>
    <source>
        <tissue evidence="1">Cladode</tissue>
    </source>
</reference>
<accession>A0A7C9DKC3</accession>
<dbReference type="AlphaFoldDB" id="A0A7C9DKC3"/>
<protein>
    <submittedName>
        <fullName evidence="1">Uncharacterized protein</fullName>
    </submittedName>
</protein>